<dbReference type="InterPro" id="IPR046342">
    <property type="entry name" value="CBS_dom_sf"/>
</dbReference>
<dbReference type="InterPro" id="IPR000644">
    <property type="entry name" value="CBS_dom"/>
</dbReference>
<sequence length="136" mass="15008">MSDLTVSALMGKHPMAIALGTELTEVVEQLLQHKASGLPVVDANQRVVGFVSEQDCLRKLLVSSYHCEGSLIVDEFMHGEPLTVKESDSVVDVAEQMVNQKPKVYPVVDDQKRLVGLLSRHQVLRALKDTRRACDA</sequence>
<dbReference type="eggNOG" id="COG0517">
    <property type="taxonomic scope" value="Bacteria"/>
</dbReference>
<dbReference type="Pfam" id="PF00571">
    <property type="entry name" value="CBS"/>
    <property type="match status" value="2"/>
</dbReference>
<organism evidence="4 5">
    <name type="scientific">Alcanivorax nanhaiticus</name>
    <dbReference type="NCBI Taxonomy" id="1177154"/>
    <lineage>
        <taxon>Bacteria</taxon>
        <taxon>Pseudomonadati</taxon>
        <taxon>Pseudomonadota</taxon>
        <taxon>Gammaproteobacteria</taxon>
        <taxon>Oceanospirillales</taxon>
        <taxon>Alcanivoracaceae</taxon>
        <taxon>Alcanivorax</taxon>
    </lineage>
</organism>
<feature type="domain" description="CBS" evidence="3">
    <location>
        <begin position="77"/>
        <end position="134"/>
    </location>
</feature>
<dbReference type="RefSeq" id="WP_035232785.1">
    <property type="nucleotide sequence ID" value="NZ_ARXV01000007.1"/>
</dbReference>
<accession>A0A095TQP0</accession>
<comment type="caution">
    <text evidence="4">The sequence shown here is derived from an EMBL/GenBank/DDBJ whole genome shotgun (WGS) entry which is preliminary data.</text>
</comment>
<evidence type="ECO:0000313" key="5">
    <source>
        <dbReference type="Proteomes" id="UP000029444"/>
    </source>
</evidence>
<proteinExistence type="predicted"/>
<dbReference type="STRING" id="1177154.Y5S_02054"/>
<gene>
    <name evidence="4" type="ORF">Y5S_02054</name>
</gene>
<reference evidence="4 5" key="1">
    <citation type="submission" date="2012-09" db="EMBL/GenBank/DDBJ databases">
        <title>Genome Sequence of alkane-degrading Bacterium Alcanivorax sp. 19-m-6.</title>
        <authorList>
            <person name="Lai Q."/>
            <person name="Shao Z."/>
        </authorList>
    </citation>
    <scope>NUCLEOTIDE SEQUENCE [LARGE SCALE GENOMIC DNA]</scope>
    <source>
        <strain evidence="4 5">19-m-6</strain>
    </source>
</reference>
<dbReference type="SMART" id="SM00116">
    <property type="entry name" value="CBS"/>
    <property type="match status" value="2"/>
</dbReference>
<dbReference type="Gene3D" id="3.10.580.10">
    <property type="entry name" value="CBS-domain"/>
    <property type="match status" value="1"/>
</dbReference>
<name>A0A095TQP0_9GAMM</name>
<dbReference type="Proteomes" id="UP000029444">
    <property type="component" value="Unassembled WGS sequence"/>
</dbReference>
<evidence type="ECO:0000256" key="2">
    <source>
        <dbReference type="PROSITE-ProRule" id="PRU00703"/>
    </source>
</evidence>
<dbReference type="PANTHER" id="PTHR43080:SF2">
    <property type="entry name" value="CBS DOMAIN-CONTAINING PROTEIN"/>
    <property type="match status" value="1"/>
</dbReference>
<dbReference type="PANTHER" id="PTHR43080">
    <property type="entry name" value="CBS DOMAIN-CONTAINING PROTEIN CBSX3, MITOCHONDRIAL"/>
    <property type="match status" value="1"/>
</dbReference>
<dbReference type="SUPFAM" id="SSF54631">
    <property type="entry name" value="CBS-domain pair"/>
    <property type="match status" value="1"/>
</dbReference>
<dbReference type="InterPro" id="IPR051257">
    <property type="entry name" value="Diverse_CBS-Domain"/>
</dbReference>
<keyword evidence="5" id="KW-1185">Reference proteome</keyword>
<dbReference type="EMBL" id="ARXV01000007">
    <property type="protein sequence ID" value="KGD64688.1"/>
    <property type="molecule type" value="Genomic_DNA"/>
</dbReference>
<dbReference type="PATRIC" id="fig|1177154.3.peg.2088"/>
<dbReference type="PROSITE" id="PS51371">
    <property type="entry name" value="CBS"/>
    <property type="match status" value="2"/>
</dbReference>
<feature type="domain" description="CBS" evidence="3">
    <location>
        <begin position="10"/>
        <end position="68"/>
    </location>
</feature>
<dbReference type="OrthoDB" id="9790355at2"/>
<keyword evidence="1 2" id="KW-0129">CBS domain</keyword>
<evidence type="ECO:0000259" key="3">
    <source>
        <dbReference type="PROSITE" id="PS51371"/>
    </source>
</evidence>
<evidence type="ECO:0000256" key="1">
    <source>
        <dbReference type="ARBA" id="ARBA00023122"/>
    </source>
</evidence>
<dbReference type="InterPro" id="IPR044729">
    <property type="entry name" value="CBS_bac"/>
</dbReference>
<dbReference type="CDD" id="cd04629">
    <property type="entry name" value="CBS_pair_bac"/>
    <property type="match status" value="1"/>
</dbReference>
<dbReference type="AlphaFoldDB" id="A0A095TQP0"/>
<protein>
    <recommendedName>
        <fullName evidence="3">CBS domain-containing protein</fullName>
    </recommendedName>
</protein>
<evidence type="ECO:0000313" key="4">
    <source>
        <dbReference type="EMBL" id="KGD64688.1"/>
    </source>
</evidence>